<dbReference type="EMBL" id="CAKOGP040001112">
    <property type="protein sequence ID" value="CAJ1942122.1"/>
    <property type="molecule type" value="Genomic_DNA"/>
</dbReference>
<gene>
    <name evidence="1" type="ORF">CYCCA115_LOCUS7789</name>
</gene>
<dbReference type="Gene3D" id="3.40.50.150">
    <property type="entry name" value="Vaccinia Virus protein VP39"/>
    <property type="match status" value="1"/>
</dbReference>
<dbReference type="Proteomes" id="UP001295423">
    <property type="component" value="Unassembled WGS sequence"/>
</dbReference>
<accession>A0AAD2CQN5</accession>
<dbReference type="Pfam" id="PF01564">
    <property type="entry name" value="Spermine_synth"/>
    <property type="match status" value="1"/>
</dbReference>
<comment type="caution">
    <text evidence="1">The sequence shown here is derived from an EMBL/GenBank/DDBJ whole genome shotgun (WGS) entry which is preliminary data.</text>
</comment>
<proteinExistence type="predicted"/>
<evidence type="ECO:0000313" key="1">
    <source>
        <dbReference type="EMBL" id="CAJ1942122.1"/>
    </source>
</evidence>
<name>A0AAD2CQN5_9STRA</name>
<evidence type="ECO:0000313" key="2">
    <source>
        <dbReference type="Proteomes" id="UP001295423"/>
    </source>
</evidence>
<organism evidence="1 2">
    <name type="scientific">Cylindrotheca closterium</name>
    <dbReference type="NCBI Taxonomy" id="2856"/>
    <lineage>
        <taxon>Eukaryota</taxon>
        <taxon>Sar</taxon>
        <taxon>Stramenopiles</taxon>
        <taxon>Ochrophyta</taxon>
        <taxon>Bacillariophyta</taxon>
        <taxon>Bacillariophyceae</taxon>
        <taxon>Bacillariophycidae</taxon>
        <taxon>Bacillariales</taxon>
        <taxon>Bacillariaceae</taxon>
        <taxon>Cylindrotheca</taxon>
    </lineage>
</organism>
<dbReference type="InterPro" id="IPR029063">
    <property type="entry name" value="SAM-dependent_MTases_sf"/>
</dbReference>
<protein>
    <submittedName>
        <fullName evidence="1">Uncharacterized protein</fullName>
    </submittedName>
</protein>
<sequence>MISKVKDVVLRDELQNGGVLEIWDVLDIDITINYEDAIAHNLQPGDPRWINNELAKPSRTAYLDGHAVVRTDAEQAFFQESFVHPALMALENPRMIAILGGPGSILYEILKCHTIESVTWLQPNEQLIQTIQEFIPQTFDCSDLQGRPDSCLEEGSTAPLKWVKQDAKDYFGGNNIANDNSVFDVIFSQLVKPHNADDLTSYVESVMKEGLSPDGALMLSLGQAPTVLHPRGDIGHFASYENLFRTLEGLDEVDSMTVFEEDFTLSGFTNEIVPETFLLVCKSAKCLERFHSKPEMIDLQLTGRYLSRLSNKPILEYYDGAVHSRMQVPPKAYETIYCRREPMPIECAYRSLDFSHSMYEFDASDLTRSAFEVLKEEEEDVRVVATVDIPEGSYIMAKDLSQSLLVSEASLGRVLSDDDGADSLASAGRVSLHGGSARSRVLEMGVPGLILTTETAEASNVGCWFCPQQSQRPKYSPVYDRHFGSFDSFLVATKAIAKGEELVRLLV</sequence>
<keyword evidence="2" id="KW-1185">Reference proteome</keyword>
<dbReference type="AlphaFoldDB" id="A0AAD2CQN5"/>
<dbReference type="SUPFAM" id="SSF53335">
    <property type="entry name" value="S-adenosyl-L-methionine-dependent methyltransferases"/>
    <property type="match status" value="1"/>
</dbReference>
<reference evidence="1" key="1">
    <citation type="submission" date="2023-08" db="EMBL/GenBank/DDBJ databases">
        <authorList>
            <person name="Audoor S."/>
            <person name="Bilcke G."/>
        </authorList>
    </citation>
    <scope>NUCLEOTIDE SEQUENCE</scope>
</reference>